<evidence type="ECO:0000313" key="2">
    <source>
        <dbReference type="EnsemblMetazoa" id="GAUT025747-PA"/>
    </source>
</evidence>
<protein>
    <submittedName>
        <fullName evidence="2">Uncharacterized protein</fullName>
    </submittedName>
</protein>
<dbReference type="VEuPathDB" id="VectorBase:GAUT025747"/>
<feature type="transmembrane region" description="Helical" evidence="1">
    <location>
        <begin position="98"/>
        <end position="126"/>
    </location>
</feature>
<keyword evidence="3" id="KW-1185">Reference proteome</keyword>
<keyword evidence="1" id="KW-0812">Transmembrane</keyword>
<organism evidence="2 3">
    <name type="scientific">Glossina austeni</name>
    <name type="common">Savannah tsetse fly</name>
    <dbReference type="NCBI Taxonomy" id="7395"/>
    <lineage>
        <taxon>Eukaryota</taxon>
        <taxon>Metazoa</taxon>
        <taxon>Ecdysozoa</taxon>
        <taxon>Arthropoda</taxon>
        <taxon>Hexapoda</taxon>
        <taxon>Insecta</taxon>
        <taxon>Pterygota</taxon>
        <taxon>Neoptera</taxon>
        <taxon>Endopterygota</taxon>
        <taxon>Diptera</taxon>
        <taxon>Brachycera</taxon>
        <taxon>Muscomorpha</taxon>
        <taxon>Hippoboscoidea</taxon>
        <taxon>Glossinidae</taxon>
        <taxon>Glossina</taxon>
    </lineage>
</organism>
<keyword evidence="1" id="KW-0472">Membrane</keyword>
<evidence type="ECO:0000256" key="1">
    <source>
        <dbReference type="SAM" id="Phobius"/>
    </source>
</evidence>
<reference evidence="2" key="1">
    <citation type="submission" date="2020-05" db="UniProtKB">
        <authorList>
            <consortium name="EnsemblMetazoa"/>
        </authorList>
    </citation>
    <scope>IDENTIFICATION</scope>
    <source>
        <strain evidence="2">TTRI</strain>
    </source>
</reference>
<proteinExistence type="predicted"/>
<accession>A0A1A9V4L7</accession>
<dbReference type="EnsemblMetazoa" id="GAUT025747-RA">
    <property type="protein sequence ID" value="GAUT025747-PA"/>
    <property type="gene ID" value="GAUT025747"/>
</dbReference>
<evidence type="ECO:0000313" key="3">
    <source>
        <dbReference type="Proteomes" id="UP000078200"/>
    </source>
</evidence>
<sequence length="187" mass="21259">MLQIGGGTTFNLPRSNQFSTIAKDKHIDKMEQPMSQRLYMEGRSAGNVFYREYNVYFSISSLVLLAFICDEWEYLMGERKRPRSETIIEKGTVGELQFGFNIAVLICSVGLVISSAVMICGLIKVYCLICVTSQYQLFMDFERRSNRESINNEDLHVPINMPVANLTAAPLKRTHKSIFPTIIEEVA</sequence>
<dbReference type="Proteomes" id="UP000078200">
    <property type="component" value="Unassembled WGS sequence"/>
</dbReference>
<name>A0A1A9V4L7_GLOAU</name>
<dbReference type="AlphaFoldDB" id="A0A1A9V4L7"/>
<keyword evidence="1" id="KW-1133">Transmembrane helix</keyword>